<keyword evidence="6 8" id="KW-0012">Acyltransferase</keyword>
<evidence type="ECO:0000256" key="1">
    <source>
        <dbReference type="ARBA" id="ARBA00004978"/>
    </source>
</evidence>
<dbReference type="GO" id="GO:0019491">
    <property type="term" value="P:ectoine biosynthetic process"/>
    <property type="evidence" value="ECO:0007669"/>
    <property type="project" value="UniProtKB-UniPathway"/>
</dbReference>
<dbReference type="AlphaFoldDB" id="A0A1T4MK13"/>
<dbReference type="RefSeq" id="WP_078744417.1">
    <property type="nucleotide sequence ID" value="NZ_FUXG01000004.1"/>
</dbReference>
<dbReference type="NCBIfam" id="TIGR02406">
    <property type="entry name" value="ectoine_EctA"/>
    <property type="match status" value="1"/>
</dbReference>
<dbReference type="UniPathway" id="UPA00067">
    <property type="reaction ID" value="UER00122"/>
</dbReference>
<protein>
    <recommendedName>
        <fullName evidence="4 8">L-2,4-diaminobutyric acid acetyltransferase</fullName>
        <shortName evidence="8">DABA acetyltransferase</shortName>
        <ecNumber evidence="3 8">2.3.1.178</ecNumber>
    </recommendedName>
</protein>
<sequence>MTSFEKKFIFKQPTPEDGLLVQDLIQQCPPLDLNSSYCYMLCCTLWARTSICVWQKNGESSKAQLVGFISAFIRPDQERSLFVWQVAVAESARGNGLARQMLNALLQRPACAQVEEVQTTISPDNKASWRTFNALAAQLDCPSRTENFLDKELHFNGLHESELLFIIGPFLNPPPAA</sequence>
<dbReference type="STRING" id="64969.SAMN02745127_00815"/>
<dbReference type="Gene3D" id="3.40.630.30">
    <property type="match status" value="1"/>
</dbReference>
<dbReference type="Proteomes" id="UP000191418">
    <property type="component" value="Unassembled WGS sequence"/>
</dbReference>
<dbReference type="SUPFAM" id="SSF55729">
    <property type="entry name" value="Acyl-CoA N-acyltransferases (Nat)"/>
    <property type="match status" value="1"/>
</dbReference>
<keyword evidence="11" id="KW-1185">Reference proteome</keyword>
<dbReference type="OrthoDB" id="2436196at2"/>
<dbReference type="EMBL" id="MTSM01000001">
    <property type="protein sequence ID" value="OPX56990.1"/>
    <property type="molecule type" value="Genomic_DNA"/>
</dbReference>
<evidence type="ECO:0000256" key="5">
    <source>
        <dbReference type="ARBA" id="ARBA00022679"/>
    </source>
</evidence>
<evidence type="ECO:0000256" key="2">
    <source>
        <dbReference type="ARBA" id="ARBA00010712"/>
    </source>
</evidence>
<evidence type="ECO:0000259" key="9">
    <source>
        <dbReference type="PROSITE" id="PS51186"/>
    </source>
</evidence>
<reference evidence="10 11" key="1">
    <citation type="submission" date="2017-01" db="EMBL/GenBank/DDBJ databases">
        <title>Genome Sequencing of a Marine Spirillum, Oceanospirillum multiglobuliferum ATCC 33336, from Japan.</title>
        <authorList>
            <person name="Carney J.G."/>
            <person name="Trachtenberg A.M."/>
            <person name="Rheaume B.A."/>
            <person name="Linnane J.D."/>
            <person name="Pitts N.L."/>
            <person name="Mykles D.L."/>
            <person name="Maclea K.S."/>
        </authorList>
    </citation>
    <scope>NUCLEOTIDE SEQUENCE [LARGE SCALE GENOMIC DNA]</scope>
    <source>
        <strain evidence="10 11">ATCC 33336</strain>
    </source>
</reference>
<comment type="catalytic activity">
    <reaction evidence="7 8">
        <text>L-2,4-diaminobutanoate + acetyl-CoA = (2S)-4-acetamido-2-aminobutanoate + CoA + H(+)</text>
        <dbReference type="Rhea" id="RHEA:16901"/>
        <dbReference type="ChEBI" id="CHEBI:15378"/>
        <dbReference type="ChEBI" id="CHEBI:57287"/>
        <dbReference type="ChEBI" id="CHEBI:57288"/>
        <dbReference type="ChEBI" id="CHEBI:58761"/>
        <dbReference type="ChEBI" id="CHEBI:58929"/>
        <dbReference type="EC" id="2.3.1.178"/>
    </reaction>
</comment>
<dbReference type="InterPro" id="IPR012772">
    <property type="entry name" value="Ectoine_EctA"/>
</dbReference>
<dbReference type="CDD" id="cd04301">
    <property type="entry name" value="NAT_SF"/>
    <property type="match status" value="1"/>
</dbReference>
<keyword evidence="5 8" id="KW-0808">Transferase</keyword>
<dbReference type="GO" id="GO:0033816">
    <property type="term" value="F:diaminobutyrate acetyltransferase activity"/>
    <property type="evidence" value="ECO:0007669"/>
    <property type="project" value="UniProtKB-EC"/>
</dbReference>
<comment type="pathway">
    <text evidence="1 8">Amine and polyamine biosynthesis; ectoine biosynthesis; L-ectoine from L-aspartate 4-semialdehyde: step 2/3.</text>
</comment>
<dbReference type="EC" id="2.3.1.178" evidence="3 8"/>
<evidence type="ECO:0000313" key="10">
    <source>
        <dbReference type="EMBL" id="OPX56990.1"/>
    </source>
</evidence>
<evidence type="ECO:0000256" key="7">
    <source>
        <dbReference type="ARBA" id="ARBA00048924"/>
    </source>
</evidence>
<proteinExistence type="inferred from homology"/>
<accession>A0A1T4MK13</accession>
<evidence type="ECO:0000256" key="4">
    <source>
        <dbReference type="ARBA" id="ARBA00017935"/>
    </source>
</evidence>
<evidence type="ECO:0000256" key="8">
    <source>
        <dbReference type="RuleBase" id="RU365045"/>
    </source>
</evidence>
<dbReference type="PROSITE" id="PS51186">
    <property type="entry name" value="GNAT"/>
    <property type="match status" value="1"/>
</dbReference>
<dbReference type="InterPro" id="IPR016181">
    <property type="entry name" value="Acyl_CoA_acyltransferase"/>
</dbReference>
<name>A0A1T4MK13_9GAMM</name>
<feature type="domain" description="N-acetyltransferase" evidence="9">
    <location>
        <begin position="8"/>
        <end position="177"/>
    </location>
</feature>
<evidence type="ECO:0000256" key="6">
    <source>
        <dbReference type="ARBA" id="ARBA00023315"/>
    </source>
</evidence>
<evidence type="ECO:0000313" key="11">
    <source>
        <dbReference type="Proteomes" id="UP000191418"/>
    </source>
</evidence>
<comment type="function">
    <text evidence="8">Catalyzes the acetylation of L-2,4-diaminobutyrate (DABA) to gamma-N-acetyl-alpha,gamma-diaminobutyric acid (ADABA) with acetyl coenzyme A.</text>
</comment>
<dbReference type="InterPro" id="IPR000182">
    <property type="entry name" value="GNAT_dom"/>
</dbReference>
<organism evidence="10 11">
    <name type="scientific">Oceanospirillum multiglobuliferum</name>
    <dbReference type="NCBI Taxonomy" id="64969"/>
    <lineage>
        <taxon>Bacteria</taxon>
        <taxon>Pseudomonadati</taxon>
        <taxon>Pseudomonadota</taxon>
        <taxon>Gammaproteobacteria</taxon>
        <taxon>Oceanospirillales</taxon>
        <taxon>Oceanospirillaceae</taxon>
        <taxon>Oceanospirillum</taxon>
    </lineage>
</organism>
<comment type="caution">
    <text evidence="10">The sequence shown here is derived from an EMBL/GenBank/DDBJ whole genome shotgun (WGS) entry which is preliminary data.</text>
</comment>
<dbReference type="Pfam" id="PF00583">
    <property type="entry name" value="Acetyltransf_1"/>
    <property type="match status" value="1"/>
</dbReference>
<evidence type="ECO:0000256" key="3">
    <source>
        <dbReference type="ARBA" id="ARBA00012355"/>
    </source>
</evidence>
<comment type="similarity">
    <text evidence="2 8">Belongs to the acetyltransferase family. EctA subfamily.</text>
</comment>
<gene>
    <name evidence="8" type="primary">ectA</name>
    <name evidence="10" type="ORF">BTE48_00705</name>
</gene>